<dbReference type="SUPFAM" id="SSF69349">
    <property type="entry name" value="Phage fibre proteins"/>
    <property type="match status" value="1"/>
</dbReference>
<name>A0A6J5LIL6_9CAUD</name>
<dbReference type="Gene3D" id="3.10.450.190">
    <property type="match status" value="1"/>
</dbReference>
<keyword evidence="1" id="KW-0472">Membrane</keyword>
<protein>
    <submittedName>
        <fullName evidence="2">Uncharacterized protein</fullName>
    </submittedName>
</protein>
<keyword evidence="1" id="KW-1133">Transmembrane helix</keyword>
<proteinExistence type="predicted"/>
<sequence length="281" mass="30095">MTAQPSFFKAWTEPESAANTDYQPVYPYNNVTQTPSGHSFELDDTPTRERVRLQHRSGTFIEMHPNGDEVHKVYGNGYEITIKDKNILIKGVMNITVEGDALINIKGNKIEQVEGNVEQHIKGNFTQVVEGQSSVTSVGDYNMQCGGLLGGGLKLQTGDYFHLDGDLSVDGELTAQKITSKSRVDAVYGMSAGPAGFVTELGGVSVGIPIATPLEITCAGPIMSFVSVSAPLGAFGLANIGIMNAFLMTDVMNSRLYNAHFHPDADGGFTGPSVLQFVTGI</sequence>
<reference evidence="2" key="1">
    <citation type="submission" date="2020-04" db="EMBL/GenBank/DDBJ databases">
        <authorList>
            <person name="Chiriac C."/>
            <person name="Salcher M."/>
            <person name="Ghai R."/>
            <person name="Kavagutti S V."/>
        </authorList>
    </citation>
    <scope>NUCLEOTIDE SEQUENCE</scope>
</reference>
<gene>
    <name evidence="2" type="ORF">UFOVP250_16</name>
</gene>
<evidence type="ECO:0000313" key="2">
    <source>
        <dbReference type="EMBL" id="CAB4132966.1"/>
    </source>
</evidence>
<organism evidence="2">
    <name type="scientific">uncultured Caudovirales phage</name>
    <dbReference type="NCBI Taxonomy" id="2100421"/>
    <lineage>
        <taxon>Viruses</taxon>
        <taxon>Duplodnaviria</taxon>
        <taxon>Heunggongvirae</taxon>
        <taxon>Uroviricota</taxon>
        <taxon>Caudoviricetes</taxon>
        <taxon>Peduoviridae</taxon>
        <taxon>Maltschvirus</taxon>
        <taxon>Maltschvirus maltsch</taxon>
    </lineage>
</organism>
<dbReference type="EMBL" id="LR796270">
    <property type="protein sequence ID" value="CAB4132966.1"/>
    <property type="molecule type" value="Genomic_DNA"/>
</dbReference>
<keyword evidence="1" id="KW-0812">Transmembrane</keyword>
<feature type="transmembrane region" description="Helical" evidence="1">
    <location>
        <begin position="222"/>
        <end position="247"/>
    </location>
</feature>
<accession>A0A6J5LIL6</accession>
<evidence type="ECO:0000256" key="1">
    <source>
        <dbReference type="SAM" id="Phobius"/>
    </source>
</evidence>